<organism evidence="1 2">
    <name type="scientific">Rubroshorea leprosula</name>
    <dbReference type="NCBI Taxonomy" id="152421"/>
    <lineage>
        <taxon>Eukaryota</taxon>
        <taxon>Viridiplantae</taxon>
        <taxon>Streptophyta</taxon>
        <taxon>Embryophyta</taxon>
        <taxon>Tracheophyta</taxon>
        <taxon>Spermatophyta</taxon>
        <taxon>Magnoliopsida</taxon>
        <taxon>eudicotyledons</taxon>
        <taxon>Gunneridae</taxon>
        <taxon>Pentapetalae</taxon>
        <taxon>rosids</taxon>
        <taxon>malvids</taxon>
        <taxon>Malvales</taxon>
        <taxon>Dipterocarpaceae</taxon>
        <taxon>Rubroshorea</taxon>
    </lineage>
</organism>
<proteinExistence type="predicted"/>
<dbReference type="AlphaFoldDB" id="A0AAV5ME85"/>
<dbReference type="EMBL" id="BPVZ01000218">
    <property type="protein sequence ID" value="GKV46912.1"/>
    <property type="molecule type" value="Genomic_DNA"/>
</dbReference>
<comment type="caution">
    <text evidence="1">The sequence shown here is derived from an EMBL/GenBank/DDBJ whole genome shotgun (WGS) entry which is preliminary data.</text>
</comment>
<sequence>MAINPAWKHNNSRLAVWQNTSRFECCFCFVNPLILSQGTLVSFERDHLTKRCHSSSH</sequence>
<reference evidence="1 2" key="1">
    <citation type="journal article" date="2021" name="Commun. Biol.">
        <title>The genome of Shorea leprosula (Dipterocarpaceae) highlights the ecological relevance of drought in aseasonal tropical rainforests.</title>
        <authorList>
            <person name="Ng K.K.S."/>
            <person name="Kobayashi M.J."/>
            <person name="Fawcett J.A."/>
            <person name="Hatakeyama M."/>
            <person name="Paape T."/>
            <person name="Ng C.H."/>
            <person name="Ang C.C."/>
            <person name="Tnah L.H."/>
            <person name="Lee C.T."/>
            <person name="Nishiyama T."/>
            <person name="Sese J."/>
            <person name="O'Brien M.J."/>
            <person name="Copetti D."/>
            <person name="Mohd Noor M.I."/>
            <person name="Ong R.C."/>
            <person name="Putra M."/>
            <person name="Sireger I.Z."/>
            <person name="Indrioko S."/>
            <person name="Kosugi Y."/>
            <person name="Izuno A."/>
            <person name="Isagi Y."/>
            <person name="Lee S.L."/>
            <person name="Shimizu K.K."/>
        </authorList>
    </citation>
    <scope>NUCLEOTIDE SEQUENCE [LARGE SCALE GENOMIC DNA]</scope>
    <source>
        <strain evidence="1">214</strain>
    </source>
</reference>
<name>A0AAV5ME85_9ROSI</name>
<gene>
    <name evidence="1" type="ORF">SLEP1_g53871</name>
</gene>
<protein>
    <submittedName>
        <fullName evidence="1">Uncharacterized protein</fullName>
    </submittedName>
</protein>
<evidence type="ECO:0000313" key="1">
    <source>
        <dbReference type="EMBL" id="GKV46912.1"/>
    </source>
</evidence>
<keyword evidence="2" id="KW-1185">Reference proteome</keyword>
<evidence type="ECO:0000313" key="2">
    <source>
        <dbReference type="Proteomes" id="UP001054252"/>
    </source>
</evidence>
<accession>A0AAV5ME85</accession>
<dbReference type="Proteomes" id="UP001054252">
    <property type="component" value="Unassembled WGS sequence"/>
</dbReference>